<dbReference type="PANTHER" id="PTHR42987:SF8">
    <property type="entry name" value="PROTEINASE"/>
    <property type="match status" value="1"/>
</dbReference>
<keyword evidence="5" id="KW-0812">Transmembrane</keyword>
<dbReference type="PANTHER" id="PTHR42987">
    <property type="entry name" value="PEPTIDASE S49"/>
    <property type="match status" value="1"/>
</dbReference>
<evidence type="ECO:0000256" key="1">
    <source>
        <dbReference type="ARBA" id="ARBA00008683"/>
    </source>
</evidence>
<protein>
    <submittedName>
        <fullName evidence="7">Periplasmic serine proteases (ClpP class)</fullName>
    </submittedName>
</protein>
<dbReference type="CDD" id="cd07023">
    <property type="entry name" value="S49_Sppa_N_C"/>
    <property type="match status" value="1"/>
</dbReference>
<evidence type="ECO:0000256" key="5">
    <source>
        <dbReference type="SAM" id="Phobius"/>
    </source>
</evidence>
<evidence type="ECO:0000256" key="3">
    <source>
        <dbReference type="ARBA" id="ARBA00022801"/>
    </source>
</evidence>
<dbReference type="SUPFAM" id="SSF52096">
    <property type="entry name" value="ClpP/crotonase"/>
    <property type="match status" value="1"/>
</dbReference>
<evidence type="ECO:0000259" key="6">
    <source>
        <dbReference type="Pfam" id="PF01343"/>
    </source>
</evidence>
<gene>
    <name evidence="7" type="ORF">HELGO_WM10947</name>
</gene>
<dbReference type="InterPro" id="IPR002142">
    <property type="entry name" value="Peptidase_S49"/>
</dbReference>
<dbReference type="InterPro" id="IPR029045">
    <property type="entry name" value="ClpP/crotonase-like_dom_sf"/>
</dbReference>
<dbReference type="InterPro" id="IPR047272">
    <property type="entry name" value="S49_SppA_C"/>
</dbReference>
<evidence type="ECO:0000313" key="7">
    <source>
        <dbReference type="EMBL" id="CAA6802764.1"/>
    </source>
</evidence>
<reference evidence="7" key="1">
    <citation type="submission" date="2020-01" db="EMBL/GenBank/DDBJ databases">
        <authorList>
            <person name="Meier V. D."/>
            <person name="Meier V D."/>
        </authorList>
    </citation>
    <scope>NUCLEOTIDE SEQUENCE</scope>
    <source>
        <strain evidence="7">HLG_WM_MAG_07</strain>
    </source>
</reference>
<dbReference type="Gene3D" id="3.90.226.10">
    <property type="entry name" value="2-enoyl-CoA Hydratase, Chain A, domain 1"/>
    <property type="match status" value="1"/>
</dbReference>
<comment type="similarity">
    <text evidence="1">Belongs to the peptidase S49 family.</text>
</comment>
<organism evidence="7">
    <name type="scientific">uncultured Thiotrichaceae bacterium</name>
    <dbReference type="NCBI Taxonomy" id="298394"/>
    <lineage>
        <taxon>Bacteria</taxon>
        <taxon>Pseudomonadati</taxon>
        <taxon>Pseudomonadota</taxon>
        <taxon>Gammaproteobacteria</taxon>
        <taxon>Thiotrichales</taxon>
        <taxon>Thiotrichaceae</taxon>
        <taxon>environmental samples</taxon>
    </lineage>
</organism>
<keyword evidence="5" id="KW-1133">Transmembrane helix</keyword>
<evidence type="ECO:0000256" key="4">
    <source>
        <dbReference type="ARBA" id="ARBA00022825"/>
    </source>
</evidence>
<keyword evidence="2 7" id="KW-0645">Protease</keyword>
<dbReference type="EMBL" id="CACVAY010000013">
    <property type="protein sequence ID" value="CAA6802764.1"/>
    <property type="molecule type" value="Genomic_DNA"/>
</dbReference>
<name>A0A6S6SCJ0_9GAMM</name>
<proteinExistence type="inferred from homology"/>
<dbReference type="Gene3D" id="6.20.330.10">
    <property type="match status" value="1"/>
</dbReference>
<keyword evidence="3" id="KW-0378">Hydrolase</keyword>
<dbReference type="GO" id="GO:0006508">
    <property type="term" value="P:proteolysis"/>
    <property type="evidence" value="ECO:0007669"/>
    <property type="project" value="UniProtKB-KW"/>
</dbReference>
<accession>A0A6S6SCJ0</accession>
<sequence length="315" mass="33946">MNDNEQTAIKSLERIAIEGINEQKRARRWNIFFRLLFILIGVLIFMGVVGGIASQGQRLTTAAEITAVVDVKGVIMDGAEASLDVVGGALNDAFEDSRTKGVVLRINSPGGSAVQSAMIYDEIVRLRAAYPDIPVYAVIEDVGASGGYYIAAAATDIFANKSSIVGSIGVRLDSFGVVEAAKKLGIESRQVTAGKHKAMLDPFRPVAEAEVEHLRTMLASTHQQFIDAVKQGRGDRLTSSDDIFSGLFWAGLAAKDLGLVDDFKTVKEVARDLIGAEETVDFIVPKTLLDKLSGQVKISARQVLMEMQLSPNLSF</sequence>
<keyword evidence="5" id="KW-0472">Membrane</keyword>
<evidence type="ECO:0000256" key="2">
    <source>
        <dbReference type="ARBA" id="ARBA00022670"/>
    </source>
</evidence>
<dbReference type="AlphaFoldDB" id="A0A6S6SCJ0"/>
<dbReference type="Pfam" id="PF01343">
    <property type="entry name" value="Peptidase_S49"/>
    <property type="match status" value="1"/>
</dbReference>
<keyword evidence="4" id="KW-0720">Serine protease</keyword>
<feature type="domain" description="Peptidase S49" evidence="6">
    <location>
        <begin position="133"/>
        <end position="272"/>
    </location>
</feature>
<dbReference type="GO" id="GO:0008236">
    <property type="term" value="F:serine-type peptidase activity"/>
    <property type="evidence" value="ECO:0007669"/>
    <property type="project" value="UniProtKB-KW"/>
</dbReference>
<feature type="transmembrane region" description="Helical" evidence="5">
    <location>
        <begin position="31"/>
        <end position="53"/>
    </location>
</feature>